<evidence type="ECO:0000313" key="2">
    <source>
        <dbReference type="EMBL" id="QIN84645.1"/>
    </source>
</evidence>
<sequence>MAEEVLVDPAVSRAKFDREVAQYREREDEYVRRGWFLVKAEYPEVFVVFGAPQLSPPALVFGALLDFTDYDLWPPSVKLVNPFTKEPYKNKDLPRRLPRQPTVPADQALAGQVQFIQPQDLMVAHDPEDVPFLCIPGVREYHEHPAHSGDSWLLHKDSGEGTLYFLLDQIHRYGVQPIAAYNVVMQPIIQYAQNELPE</sequence>
<keyword evidence="3" id="KW-1185">Reference proteome</keyword>
<dbReference type="Pfam" id="PF14455">
    <property type="entry name" value="Metal_CEHH"/>
    <property type="match status" value="1"/>
</dbReference>
<evidence type="ECO:0000313" key="3">
    <source>
        <dbReference type="Proteomes" id="UP000501452"/>
    </source>
</evidence>
<evidence type="ECO:0000259" key="1">
    <source>
        <dbReference type="Pfam" id="PF14455"/>
    </source>
</evidence>
<protein>
    <recommendedName>
        <fullName evidence="1">Metal binding domain-containing protein</fullName>
    </recommendedName>
</protein>
<name>A0A6G8QDR6_9ACTN</name>
<proteinExistence type="predicted"/>
<gene>
    <name evidence="2" type="ORF">GBA63_19805</name>
</gene>
<dbReference type="Proteomes" id="UP000501452">
    <property type="component" value="Chromosome"/>
</dbReference>
<dbReference type="RefSeq" id="WP_166179039.1">
    <property type="nucleotide sequence ID" value="NZ_CP045119.1"/>
</dbReference>
<dbReference type="EMBL" id="CP045119">
    <property type="protein sequence ID" value="QIN84645.1"/>
    <property type="molecule type" value="Genomic_DNA"/>
</dbReference>
<dbReference type="KEGG" id="rub:GBA63_19805"/>
<accession>A0A6G8QDR6</accession>
<feature type="domain" description="Metal binding" evidence="1">
    <location>
        <begin position="7"/>
        <end position="178"/>
    </location>
</feature>
<dbReference type="InterPro" id="IPR025873">
    <property type="entry name" value="Metal-bd_dom_prd"/>
</dbReference>
<organism evidence="2 3">
    <name type="scientific">Rubrobacter tropicus</name>
    <dbReference type="NCBI Taxonomy" id="2653851"/>
    <lineage>
        <taxon>Bacteria</taxon>
        <taxon>Bacillati</taxon>
        <taxon>Actinomycetota</taxon>
        <taxon>Rubrobacteria</taxon>
        <taxon>Rubrobacterales</taxon>
        <taxon>Rubrobacteraceae</taxon>
        <taxon>Rubrobacter</taxon>
    </lineage>
</organism>
<dbReference type="AlphaFoldDB" id="A0A6G8QDR6"/>
<reference evidence="2 3" key="1">
    <citation type="submission" date="2019-10" db="EMBL/GenBank/DDBJ databases">
        <title>Rubrobacter sp nov SCSIO 52090 isolated from a deep-sea sediment in the South China Sea.</title>
        <authorList>
            <person name="Chen R.W."/>
        </authorList>
    </citation>
    <scope>NUCLEOTIDE SEQUENCE [LARGE SCALE GENOMIC DNA]</scope>
    <source>
        <strain evidence="2 3">SCSIO 52909</strain>
    </source>
</reference>